<feature type="chain" id="PRO_5045313938" evidence="2">
    <location>
        <begin position="27"/>
        <end position="233"/>
    </location>
</feature>
<accession>A0A7T2QL39</accession>
<keyword evidence="4" id="KW-0614">Plasmid</keyword>
<dbReference type="RefSeq" id="WP_042514310.1">
    <property type="nucleotide sequence ID" value="NZ_CP065740.1"/>
</dbReference>
<dbReference type="Proteomes" id="UP000594791">
    <property type="component" value="Plasmid unnamed"/>
</dbReference>
<feature type="compositionally biased region" description="Pro residues" evidence="1">
    <location>
        <begin position="55"/>
        <end position="66"/>
    </location>
</feature>
<proteinExistence type="predicted"/>
<evidence type="ECO:0000313" key="5">
    <source>
        <dbReference type="Proteomes" id="UP000594791"/>
    </source>
</evidence>
<evidence type="ECO:0000313" key="4">
    <source>
        <dbReference type="EMBL" id="QPR80531.1"/>
    </source>
</evidence>
<organism evidence="4 5">
    <name type="scientific">Bacillus tropicus</name>
    <dbReference type="NCBI Taxonomy" id="2026188"/>
    <lineage>
        <taxon>Bacteria</taxon>
        <taxon>Bacillati</taxon>
        <taxon>Bacillota</taxon>
        <taxon>Bacilli</taxon>
        <taxon>Bacillales</taxon>
        <taxon>Bacillaceae</taxon>
        <taxon>Bacillus</taxon>
        <taxon>Bacillus cereus group</taxon>
    </lineage>
</organism>
<feature type="signal peptide" evidence="2">
    <location>
        <begin position="1"/>
        <end position="26"/>
    </location>
</feature>
<sequence>MKTIKIAAIATLLGSSALALGTTAHADIASTAESKNHIIFKANTNPTNPVDPTDPSNPNPPNPVDPTDPENPGTGNEGPLSIDYVSNIEFGEHEITSGTQVYNAQNENPFVQVSDNRGTGAGWTLSATASEFKNEDGSKVLKGAELSFKNGEVKTKPNNVSKEAVHHDVTFNNSDAKVLMDAGVDAGRGTWIDVFSGEAGNNDKIQLKVLEGSADAGVDYTATINWELADAPK</sequence>
<dbReference type="InterPro" id="IPR027994">
    <property type="entry name" value="WxL_dom"/>
</dbReference>
<evidence type="ECO:0000256" key="2">
    <source>
        <dbReference type="SAM" id="SignalP"/>
    </source>
</evidence>
<keyword evidence="2" id="KW-0732">Signal</keyword>
<feature type="compositionally biased region" description="Low complexity" evidence="1">
    <location>
        <begin position="43"/>
        <end position="54"/>
    </location>
</feature>
<keyword evidence="5" id="KW-1185">Reference proteome</keyword>
<feature type="region of interest" description="Disordered" evidence="1">
    <location>
        <begin position="42"/>
        <end position="81"/>
    </location>
</feature>
<evidence type="ECO:0000256" key="1">
    <source>
        <dbReference type="SAM" id="MobiDB-lite"/>
    </source>
</evidence>
<dbReference type="EMBL" id="CP065740">
    <property type="protein sequence ID" value="QPR80531.1"/>
    <property type="molecule type" value="Genomic_DNA"/>
</dbReference>
<name>A0A7T2QL39_9BACI</name>
<evidence type="ECO:0000259" key="3">
    <source>
        <dbReference type="Pfam" id="PF13731"/>
    </source>
</evidence>
<protein>
    <submittedName>
        <fullName evidence="4">WxL domain-containing protein</fullName>
    </submittedName>
</protein>
<gene>
    <name evidence="4" type="ORF">I6G77_28840</name>
</gene>
<reference evidence="4 5" key="1">
    <citation type="submission" date="2020-12" db="EMBL/GenBank/DDBJ databases">
        <title>FDA dAtabase for Regulatory Grade micrObial Sequences (FDA-ARGOS): Supporting development and validation of Infectious Disease Dx tests.</title>
        <authorList>
            <person name="Nelson B."/>
            <person name="Plummer A."/>
            <person name="Tallon L."/>
            <person name="Sadzewicz L."/>
            <person name="Zhao X."/>
            <person name="Boylan J."/>
            <person name="Ott S."/>
            <person name="Bowen H."/>
            <person name="Vavikolanu K."/>
            <person name="Mehta A."/>
            <person name="Aluvathingal J."/>
            <person name="Nadendla S."/>
            <person name="Myers T."/>
            <person name="Yan Y."/>
            <person name="Sichtig H."/>
        </authorList>
    </citation>
    <scope>NUCLEOTIDE SEQUENCE [LARGE SCALE GENOMIC DNA]</scope>
    <source>
        <strain evidence="4 5">FDAARGOS_920</strain>
        <plasmid evidence="4 5">unnamed</plasmid>
    </source>
</reference>
<dbReference type="Pfam" id="PF13731">
    <property type="entry name" value="WxL"/>
    <property type="match status" value="1"/>
</dbReference>
<geneLocation type="plasmid" evidence="4 5">
    <name>unnamed</name>
</geneLocation>
<feature type="domain" description="WxL" evidence="3">
    <location>
        <begin position="30"/>
        <end position="232"/>
    </location>
</feature>